<evidence type="ECO:0000313" key="3">
    <source>
        <dbReference type="Proteomes" id="UP000740883"/>
    </source>
</evidence>
<keyword evidence="1" id="KW-0472">Membrane</keyword>
<keyword evidence="1" id="KW-1133">Transmembrane helix</keyword>
<name>A0A9P6H060_9MICR</name>
<dbReference type="EMBL" id="SBJO01000055">
    <property type="protein sequence ID" value="KAF9763771.1"/>
    <property type="molecule type" value="Genomic_DNA"/>
</dbReference>
<dbReference type="Proteomes" id="UP000740883">
    <property type="component" value="Unassembled WGS sequence"/>
</dbReference>
<feature type="transmembrane region" description="Helical" evidence="1">
    <location>
        <begin position="87"/>
        <end position="104"/>
    </location>
</feature>
<comment type="caution">
    <text evidence="2">The sequence shown here is derived from an EMBL/GenBank/DDBJ whole genome shotgun (WGS) entry which is preliminary data.</text>
</comment>
<keyword evidence="1" id="KW-0812">Transmembrane</keyword>
<dbReference type="OrthoDB" id="7613118at2759"/>
<keyword evidence="3" id="KW-1185">Reference proteome</keyword>
<gene>
    <name evidence="2" type="ORF">NGRA_1069</name>
</gene>
<evidence type="ECO:0000256" key="1">
    <source>
        <dbReference type="SAM" id="Phobius"/>
    </source>
</evidence>
<protein>
    <recommendedName>
        <fullName evidence="4">PiggyBac transposable element-derived protein domain-containing protein</fullName>
    </recommendedName>
</protein>
<proteinExistence type="predicted"/>
<evidence type="ECO:0000313" key="2">
    <source>
        <dbReference type="EMBL" id="KAF9763771.1"/>
    </source>
</evidence>
<reference evidence="2 3" key="1">
    <citation type="journal article" date="2020" name="Genome Biol. Evol.">
        <title>Comparative genomics of strictly vertically transmitted, feminizing microsporidia endosymbionts of amphipod crustaceans.</title>
        <authorList>
            <person name="Cormier A."/>
            <person name="Chebbi M.A."/>
            <person name="Giraud I."/>
            <person name="Wattier R."/>
            <person name="Teixeira M."/>
            <person name="Gilbert C."/>
            <person name="Rigaud T."/>
            <person name="Cordaux R."/>
        </authorList>
    </citation>
    <scope>NUCLEOTIDE SEQUENCE [LARGE SCALE GENOMIC DNA]</scope>
    <source>
        <strain evidence="2 3">Ou3-Ou53</strain>
    </source>
</reference>
<organism evidence="2 3">
    <name type="scientific">Nosema granulosis</name>
    <dbReference type="NCBI Taxonomy" id="83296"/>
    <lineage>
        <taxon>Eukaryota</taxon>
        <taxon>Fungi</taxon>
        <taxon>Fungi incertae sedis</taxon>
        <taxon>Microsporidia</taxon>
        <taxon>Nosematidae</taxon>
        <taxon>Nosema</taxon>
    </lineage>
</organism>
<sequence length="191" mass="22007">MCSQEDNNVISVSKWRDVHDIIILFTKHAPILTTNTEIHNNDHSLSLRDEKLKPAAIWDYNKEKVGVDQMVSYATTLRKGVKWYRKLGIEMILGIAIVNSLIIYKKTANKNIGLRNFREKIICSLLEIEGKREFSVQIYAVFIIIFQQGGIILGKALEDPVHFVINYRVSLLKEKLLGKMLKNHKNLSRLC</sequence>
<evidence type="ECO:0008006" key="4">
    <source>
        <dbReference type="Google" id="ProtNLM"/>
    </source>
</evidence>
<dbReference type="AlphaFoldDB" id="A0A9P6H060"/>
<accession>A0A9P6H060</accession>